<comment type="caution">
    <text evidence="1">The sequence shown here is derived from an EMBL/GenBank/DDBJ whole genome shotgun (WGS) entry which is preliminary data.</text>
</comment>
<reference evidence="1 2" key="1">
    <citation type="journal article" date="2014" name="Genome Announc.">
        <title>Genome Sequence of a Presumptive Mannheimia haemolytica Strain with an A1/A6-Cross-Reactive Serotype from a White-Tailed Deer (Odocoileus virginianus).</title>
        <authorList>
            <person name="Lawrence P.K."/>
            <person name="Bey R.F."/>
            <person name="Wiener B."/>
            <person name="Kittichotirat W."/>
            <person name="Bumgarner R.E."/>
        </authorList>
    </citation>
    <scope>NUCLEOTIDE SEQUENCE [LARGE SCALE GENOMIC DNA]</scope>
    <source>
        <strain evidence="1 2">PKL10</strain>
    </source>
</reference>
<dbReference type="RefSeq" id="WP_042803627.1">
    <property type="nucleotide sequence ID" value="NZ_AVSP01000005.1"/>
</dbReference>
<protein>
    <submittedName>
        <fullName evidence="1">Head protein</fullName>
    </submittedName>
</protein>
<proteinExistence type="predicted"/>
<dbReference type="AlphaFoldDB" id="A0A011MGP6"/>
<dbReference type="Proteomes" id="UP000054123">
    <property type="component" value="Unassembled WGS sequence"/>
</dbReference>
<keyword evidence="2" id="KW-1185">Reference proteome</keyword>
<gene>
    <name evidence="1" type="ORF">AK33_08820</name>
</gene>
<dbReference type="PATRIC" id="fig|1450449.3.peg.1748"/>
<dbReference type="Pfam" id="PF05926">
    <property type="entry name" value="Phage_GPL"/>
    <property type="match status" value="1"/>
</dbReference>
<accession>A0A011MGP6</accession>
<evidence type="ECO:0000313" key="1">
    <source>
        <dbReference type="EMBL" id="EXI61681.1"/>
    </source>
</evidence>
<organism evidence="1 2">
    <name type="scientific">Mannheimia granulomatis</name>
    <dbReference type="NCBI Taxonomy" id="85402"/>
    <lineage>
        <taxon>Bacteria</taxon>
        <taxon>Pseudomonadati</taxon>
        <taxon>Pseudomonadota</taxon>
        <taxon>Gammaproteobacteria</taxon>
        <taxon>Pasteurellales</taxon>
        <taxon>Pasteurellaceae</taxon>
        <taxon>Mannheimia</taxon>
    </lineage>
</organism>
<name>A0A011MGP6_9PAST</name>
<dbReference type="EMBL" id="JANJ01000006">
    <property type="protein sequence ID" value="EXI61681.1"/>
    <property type="molecule type" value="Genomic_DNA"/>
</dbReference>
<dbReference type="OrthoDB" id="6312934at2"/>
<evidence type="ECO:0000313" key="2">
    <source>
        <dbReference type="Proteomes" id="UP000054123"/>
    </source>
</evidence>
<sequence length="171" mass="19338">MEQRNTTISIPKVQGYESSKNAIKPNVETDETIINNGFFPNVTLLEVRNAMRIDGTVINERLKTAAIEAMTTVNADLKSYRLNAQKEGKADLVSCDDEFINGESVLVYKYKRAVFCLAVANLNERYRSFDSTKEGHNKSDELGTTADDLKRDYHFAVRDILGHNRMISELI</sequence>
<dbReference type="InterPro" id="IPR009225">
    <property type="entry name" value="Phage_head_completion_GpL"/>
</dbReference>